<dbReference type="Gramene" id="TraesJAG3D03G01964840.1">
    <property type="protein sequence ID" value="TraesJAG3D03G01964840.1"/>
    <property type="gene ID" value="TraesJAG3D03G01964840"/>
</dbReference>
<dbReference type="Pfam" id="PF08246">
    <property type="entry name" value="Inhibitor_I29"/>
    <property type="match status" value="1"/>
</dbReference>
<evidence type="ECO:0000313" key="3">
    <source>
        <dbReference type="EnsemblPlants" id="TraesCS3D02G408300.1"/>
    </source>
</evidence>
<dbReference type="GeneID" id="123075197"/>
<dbReference type="Gramene" id="TraesCAD_scaffold_042376_01G000200.1">
    <property type="protein sequence ID" value="TraesCAD_scaffold_042376_01G000200.1"/>
    <property type="gene ID" value="TraesCAD_scaffold_042376_01G000200"/>
</dbReference>
<evidence type="ECO:0000313" key="4">
    <source>
        <dbReference type="Proteomes" id="UP000019116"/>
    </source>
</evidence>
<dbReference type="Gramene" id="TraesSYM3D03G01981040.2">
    <property type="protein sequence ID" value="TraesSYM3D03G01981040.2"/>
    <property type="gene ID" value="TraesSYM3D03G01981040"/>
</dbReference>
<dbReference type="Gramene" id="TraesCS3D03G0899000.1">
    <property type="protein sequence ID" value="TraesCS3D03G0899000.1.CDS"/>
    <property type="gene ID" value="TraesCS3D03G0899000"/>
</dbReference>
<dbReference type="Gramene" id="TraesCLE_scaffold_032086_01G000100.1">
    <property type="protein sequence ID" value="TraesCLE_scaffold_032086_01G000100.1"/>
    <property type="gene ID" value="TraesCLE_scaffold_032086_01G000100"/>
</dbReference>
<sequence length="230" mass="26257">MMNLRFFASLATGRLSSRRICGQVIGPARHQLSKNLRVGVRGFGSDRLPIGQAKGLSLGPVVSLGSLPVLAGGIWYYLKTNPEEPPPVAQKPVVEEDPEEKAMKKRFEEWMVVHKRRYKDDEEKAWRYELFKGCVKRVNELNAASRPGEARYKPYRYADFTKEERSKVHGIVVKPSMFDEWNEEKRRKTQGGHDGGADEDDWEEQMRLIQRGLRTAALNGKAQRKAQQSS</sequence>
<dbReference type="OMA" id="QWMVEND"/>
<name>A0A3B6H0K1_WHEAT</name>
<dbReference type="InterPro" id="IPR038765">
    <property type="entry name" value="Papain-like_cys_pep_sf"/>
</dbReference>
<dbReference type="EnsemblPlants" id="TraesCS3D02G408300.1">
    <property type="protein sequence ID" value="TraesCS3D02G408300.1"/>
    <property type="gene ID" value="TraesCS3D02G408300"/>
</dbReference>
<dbReference type="Proteomes" id="UP000019116">
    <property type="component" value="Chromosome 3D"/>
</dbReference>
<dbReference type="STRING" id="4565.A0A3B6H0K1"/>
<dbReference type="SUPFAM" id="SSF54001">
    <property type="entry name" value="Cysteine proteinases"/>
    <property type="match status" value="1"/>
</dbReference>
<dbReference type="Gene3D" id="1.10.287.2250">
    <property type="match status" value="1"/>
</dbReference>
<reference evidence="3" key="1">
    <citation type="submission" date="2018-08" db="EMBL/GenBank/DDBJ databases">
        <authorList>
            <person name="Rossello M."/>
        </authorList>
    </citation>
    <scope>NUCLEOTIDE SEQUENCE [LARGE SCALE GENOMIC DNA]</scope>
    <source>
        <strain evidence="3">cv. Chinese Spring</strain>
    </source>
</reference>
<dbReference type="Gramene" id="TraesJUL3D03G01974700.3">
    <property type="protein sequence ID" value="TraesJUL3D03G01974700.3"/>
    <property type="gene ID" value="TraesJUL3D03G01974700"/>
</dbReference>
<gene>
    <name evidence="3" type="primary">LOC123075197</name>
</gene>
<dbReference type="Gramene" id="TraesWEE_scaffold_046820_01G000200.1">
    <property type="protein sequence ID" value="TraesWEE_scaffold_046820_01G000200.1"/>
    <property type="gene ID" value="TraesWEE_scaffold_046820_01G000200"/>
</dbReference>
<proteinExistence type="predicted"/>
<dbReference type="Gramene" id="TraesPARA_EIv1.0_1147920.2">
    <property type="protein sequence ID" value="TraesPARA_EIv1.0_1147920.2.CDS"/>
    <property type="gene ID" value="TraesPARA_EIv1.0_1147920"/>
</dbReference>
<accession>A0A3B6H0K1</accession>
<feature type="region of interest" description="Disordered" evidence="1">
    <location>
        <begin position="179"/>
        <end position="205"/>
    </location>
</feature>
<dbReference type="Gramene" id="TraesLAC3D03G01898520.2">
    <property type="protein sequence ID" value="TraesLAC3D03G01898520.2"/>
    <property type="gene ID" value="TraesLAC3D03G01898520"/>
</dbReference>
<dbReference type="InterPro" id="IPR013201">
    <property type="entry name" value="Prot_inhib_I29"/>
</dbReference>
<dbReference type="RefSeq" id="XP_044353796.1">
    <property type="nucleotide sequence ID" value="XM_044497861.1"/>
</dbReference>
<dbReference type="Gramene" id="TraesLDM3D03G01955150.3">
    <property type="protein sequence ID" value="TraesLDM3D03G01955150.3"/>
    <property type="gene ID" value="TraesLDM3D03G01955150"/>
</dbReference>
<keyword evidence="4" id="KW-1185">Reference proteome</keyword>
<dbReference type="AlphaFoldDB" id="A0A3B6H0K1"/>
<dbReference type="SMART" id="SM00848">
    <property type="entry name" value="Inhibitor_I29"/>
    <property type="match status" value="1"/>
</dbReference>
<evidence type="ECO:0000259" key="2">
    <source>
        <dbReference type="SMART" id="SM00848"/>
    </source>
</evidence>
<dbReference type="SMR" id="A0A3B6H0K1"/>
<reference evidence="3" key="2">
    <citation type="submission" date="2018-10" db="UniProtKB">
        <authorList>
            <consortium name="EnsemblPlants"/>
        </authorList>
    </citation>
    <scope>IDENTIFICATION</scope>
</reference>
<dbReference type="Gramene" id="TraesMAC3D03G01955710.1">
    <property type="protein sequence ID" value="TraesMAC3D03G01955710.1"/>
    <property type="gene ID" value="TraesMAC3D03G01955710"/>
</dbReference>
<dbReference type="Gramene" id="TraesRN3D0100938500.1">
    <property type="protein sequence ID" value="TraesRN3D0100938500.1"/>
    <property type="gene ID" value="TraesRN3D0100938500"/>
</dbReference>
<feature type="domain" description="Cathepsin propeptide inhibitor" evidence="2">
    <location>
        <begin position="107"/>
        <end position="165"/>
    </location>
</feature>
<dbReference type="Gramene" id="TraesNOR3D03G01983200.1">
    <property type="protein sequence ID" value="TraesNOR3D03G01983200.1"/>
    <property type="gene ID" value="TraesNOR3D03G01983200"/>
</dbReference>
<dbReference type="Gramene" id="TraesCS3D02G408300.1">
    <property type="protein sequence ID" value="TraesCS3D02G408300.1"/>
    <property type="gene ID" value="TraesCS3D02G408300"/>
</dbReference>
<protein>
    <recommendedName>
        <fullName evidence="2">Cathepsin propeptide inhibitor domain-containing protein</fullName>
    </recommendedName>
</protein>
<dbReference type="OrthoDB" id="694856at2759"/>
<dbReference type="Gramene" id="TraesROB_scaffold_010334_01G000200.1">
    <property type="protein sequence ID" value="TraesROB_scaffold_010334_01G000200.1"/>
    <property type="gene ID" value="TraesROB_scaffold_010334_01G000200"/>
</dbReference>
<organism evidence="3">
    <name type="scientific">Triticum aestivum</name>
    <name type="common">Wheat</name>
    <dbReference type="NCBI Taxonomy" id="4565"/>
    <lineage>
        <taxon>Eukaryota</taxon>
        <taxon>Viridiplantae</taxon>
        <taxon>Streptophyta</taxon>
        <taxon>Embryophyta</taxon>
        <taxon>Tracheophyta</taxon>
        <taxon>Spermatophyta</taxon>
        <taxon>Magnoliopsida</taxon>
        <taxon>Liliopsida</taxon>
        <taxon>Poales</taxon>
        <taxon>Poaceae</taxon>
        <taxon>BOP clade</taxon>
        <taxon>Pooideae</taxon>
        <taxon>Triticodae</taxon>
        <taxon>Triticeae</taxon>
        <taxon>Triticinae</taxon>
        <taxon>Triticum</taxon>
    </lineage>
</organism>
<evidence type="ECO:0000256" key="1">
    <source>
        <dbReference type="SAM" id="MobiDB-lite"/>
    </source>
</evidence>